<feature type="compositionally biased region" description="Basic and acidic residues" evidence="1">
    <location>
        <begin position="174"/>
        <end position="183"/>
    </location>
</feature>
<sequence length="196" mass="21530">MRSLPAEGLPDEDTVKQENGLQGPQTQVEDKSANLHPHQEAKRKLIEFSVSFTMKMQNYCAHPKLVISPRKNYLPEFTTVEVGNDYALACEDSLRDNYNVWWADSCNATQEKPSDDKLGRQLVEATVMDDREIRPGSNAAGTLIGSSTISADKPLKTFATMAGGFNGGLPKAEFGPKREERIRRSGSKVATNSSPG</sequence>
<protein>
    <submittedName>
        <fullName evidence="2">Uncharacterized protein</fullName>
    </submittedName>
</protein>
<organism evidence="2 3">
    <name type="scientific">Monilinia vaccinii-corymbosi</name>
    <dbReference type="NCBI Taxonomy" id="61207"/>
    <lineage>
        <taxon>Eukaryota</taxon>
        <taxon>Fungi</taxon>
        <taxon>Dikarya</taxon>
        <taxon>Ascomycota</taxon>
        <taxon>Pezizomycotina</taxon>
        <taxon>Leotiomycetes</taxon>
        <taxon>Helotiales</taxon>
        <taxon>Sclerotiniaceae</taxon>
        <taxon>Monilinia</taxon>
    </lineage>
</organism>
<evidence type="ECO:0000313" key="2">
    <source>
        <dbReference type="EMBL" id="QSZ35932.1"/>
    </source>
</evidence>
<keyword evidence="3" id="KW-1185">Reference proteome</keyword>
<name>A0A8A3PKM8_9HELO</name>
<dbReference type="Proteomes" id="UP000672032">
    <property type="component" value="Chromosome 6"/>
</dbReference>
<feature type="region of interest" description="Disordered" evidence="1">
    <location>
        <begin position="1"/>
        <end position="39"/>
    </location>
</feature>
<evidence type="ECO:0000313" key="3">
    <source>
        <dbReference type="Proteomes" id="UP000672032"/>
    </source>
</evidence>
<dbReference type="AlphaFoldDB" id="A0A8A3PKM8"/>
<feature type="compositionally biased region" description="Polar residues" evidence="1">
    <location>
        <begin position="17"/>
        <end position="27"/>
    </location>
</feature>
<dbReference type="EMBL" id="CP063410">
    <property type="protein sequence ID" value="QSZ35932.1"/>
    <property type="molecule type" value="Genomic_DNA"/>
</dbReference>
<feature type="region of interest" description="Disordered" evidence="1">
    <location>
        <begin position="169"/>
        <end position="196"/>
    </location>
</feature>
<feature type="compositionally biased region" description="Basic and acidic residues" evidence="1">
    <location>
        <begin position="28"/>
        <end position="39"/>
    </location>
</feature>
<reference evidence="2" key="1">
    <citation type="submission" date="2020-10" db="EMBL/GenBank/DDBJ databases">
        <title>Genome Sequence of Monilinia vaccinii-corymbosi Sheds Light on Mummy Berry Disease Infection of Blueberry and Mating Type.</title>
        <authorList>
            <person name="Yow A.G."/>
            <person name="Zhang Y."/>
            <person name="Bansal K."/>
            <person name="Eacker S.M."/>
            <person name="Sullivan S."/>
            <person name="Liachko I."/>
            <person name="Cubeta M.A."/>
            <person name="Rollins J.A."/>
            <person name="Ashrafi H."/>
        </authorList>
    </citation>
    <scope>NUCLEOTIDE SEQUENCE</scope>
    <source>
        <strain evidence="2">RL-1</strain>
    </source>
</reference>
<accession>A0A8A3PKM8</accession>
<gene>
    <name evidence="2" type="ORF">DSL72_007054</name>
</gene>
<proteinExistence type="predicted"/>
<evidence type="ECO:0000256" key="1">
    <source>
        <dbReference type="SAM" id="MobiDB-lite"/>
    </source>
</evidence>
<dbReference type="OrthoDB" id="2193432at2759"/>